<keyword evidence="7 8" id="KW-0472">Membrane</keyword>
<dbReference type="GO" id="GO:0008610">
    <property type="term" value="P:lipid biosynthetic process"/>
    <property type="evidence" value="ECO:0007669"/>
    <property type="project" value="UniProtKB-ARBA"/>
</dbReference>
<evidence type="ECO:0000256" key="2">
    <source>
        <dbReference type="ARBA" id="ARBA00022475"/>
    </source>
</evidence>
<feature type="transmembrane region" description="Helical" evidence="8">
    <location>
        <begin position="120"/>
        <end position="140"/>
    </location>
</feature>
<dbReference type="PATRIC" id="fig|2162.9.peg.466"/>
<feature type="transmembrane region" description="Helical" evidence="8">
    <location>
        <begin position="90"/>
        <end position="113"/>
    </location>
</feature>
<sequence length="569" mass="65667">MMTGISDNLFDKIKSHSSTVIFLLALTLIVSFITYNCFQIQLSIGPVWDTYDFMANAALMAGKGVGYFDLLRPPFLSFLTAIYYSVDGLALWPIAAIDCVIFVLGVIGLYLLFKLRFDDLTSFLGALIFATFPIVITYVGAGFTDNPSVCLSIWALLFTVLAVKKDSRLFYLSFPLAMISFLTRFSMALLIFPIFLYLLINWEKIKDLKYVRDILIGIVISFALLIPVFMFYAQFGSPIYPFLDFFGSSSGASAAGGMHFAYNTDFFYFVKLLPYLIGPESIGVLFIFLLGMILYIFNRFRIKTISNGVNNDKIHKLMENKGKIIVLLVVLVIFVLTIQKIHYLISETLFFILCYLFYDWIKVLEFKDLDLDFLFLSWGMTFFLFHSIYIIKDYRYFVGMAPSTVYFLMRGFFWAVSQFGFKFKGHNITQLAMASFLIILVLFSTLSSFSGIHEANIELQTLNGDIITASDWFVQYDPEYKNKVIYSDFWPYSGWYLRMNISKMPIFRDGEVLYCGAKDYNFTQQDIIAYNSELESHNAEYYFSMRKGLNFYNYKPIKQFGSVTLYKRD</sequence>
<feature type="transmembrane region" description="Helical" evidence="8">
    <location>
        <begin position="397"/>
        <end position="416"/>
    </location>
</feature>
<protein>
    <recommendedName>
        <fullName evidence="9">Glycosyltransferase RgtA/B/C/D-like domain-containing protein</fullName>
    </recommendedName>
</protein>
<reference evidence="10" key="1">
    <citation type="submission" date="2014-08" db="EMBL/GenBank/DDBJ databases">
        <authorList>
            <person name="Wibberg D."/>
        </authorList>
    </citation>
    <scope>NUCLEOTIDE SEQUENCE</scope>
</reference>
<keyword evidence="6 8" id="KW-1133">Transmembrane helix</keyword>
<evidence type="ECO:0000256" key="3">
    <source>
        <dbReference type="ARBA" id="ARBA00022676"/>
    </source>
</evidence>
<dbReference type="PANTHER" id="PTHR33908">
    <property type="entry name" value="MANNOSYLTRANSFERASE YKCB-RELATED"/>
    <property type="match status" value="1"/>
</dbReference>
<evidence type="ECO:0000259" key="9">
    <source>
        <dbReference type="Pfam" id="PF13231"/>
    </source>
</evidence>
<evidence type="ECO:0000256" key="4">
    <source>
        <dbReference type="ARBA" id="ARBA00022679"/>
    </source>
</evidence>
<dbReference type="InterPro" id="IPR038731">
    <property type="entry name" value="RgtA/B/C-like"/>
</dbReference>
<dbReference type="GO" id="GO:0016763">
    <property type="term" value="F:pentosyltransferase activity"/>
    <property type="evidence" value="ECO:0007669"/>
    <property type="project" value="TreeGrafter"/>
</dbReference>
<dbReference type="InterPro" id="IPR050297">
    <property type="entry name" value="LipidA_mod_glycosyltrf_83"/>
</dbReference>
<feature type="transmembrane region" description="Helical" evidence="8">
    <location>
        <begin position="175"/>
        <end position="202"/>
    </location>
</feature>
<dbReference type="GO" id="GO:0005886">
    <property type="term" value="C:plasma membrane"/>
    <property type="evidence" value="ECO:0007669"/>
    <property type="project" value="UniProtKB-SubCell"/>
</dbReference>
<gene>
    <name evidence="10" type="ORF">DSM1535_0448</name>
</gene>
<feature type="transmembrane region" description="Helical" evidence="8">
    <location>
        <begin position="214"/>
        <end position="235"/>
    </location>
</feature>
<feature type="domain" description="Glycosyltransferase RgtA/B/C/D-like" evidence="9">
    <location>
        <begin position="72"/>
        <end position="230"/>
    </location>
</feature>
<proteinExistence type="predicted"/>
<keyword evidence="2" id="KW-1003">Cell membrane</keyword>
<keyword evidence="4" id="KW-0808">Transferase</keyword>
<dbReference type="Pfam" id="PF13231">
    <property type="entry name" value="PMT_2"/>
    <property type="match status" value="1"/>
</dbReference>
<dbReference type="KEGG" id="mfi:DSM1535_0448"/>
<dbReference type="PANTHER" id="PTHR33908:SF11">
    <property type="entry name" value="MEMBRANE PROTEIN"/>
    <property type="match status" value="1"/>
</dbReference>
<organism evidence="10">
    <name type="scientific">Methanobacterium formicicum</name>
    <dbReference type="NCBI Taxonomy" id="2162"/>
    <lineage>
        <taxon>Archaea</taxon>
        <taxon>Methanobacteriati</taxon>
        <taxon>Methanobacteriota</taxon>
        <taxon>Methanomada group</taxon>
        <taxon>Methanobacteria</taxon>
        <taxon>Methanobacteriales</taxon>
        <taxon>Methanobacteriaceae</taxon>
        <taxon>Methanobacterium</taxon>
    </lineage>
</organism>
<accession>A0A090I4Q6</accession>
<feature type="transmembrane region" description="Helical" evidence="8">
    <location>
        <begin position="373"/>
        <end position="391"/>
    </location>
</feature>
<evidence type="ECO:0000256" key="8">
    <source>
        <dbReference type="SAM" id="Phobius"/>
    </source>
</evidence>
<evidence type="ECO:0000256" key="7">
    <source>
        <dbReference type="ARBA" id="ARBA00023136"/>
    </source>
</evidence>
<name>A0A090I4Q6_METFO</name>
<dbReference type="RefSeq" id="WP_052659950.1">
    <property type="nucleotide sequence ID" value="NZ_JARVXG010000051.1"/>
</dbReference>
<evidence type="ECO:0000256" key="6">
    <source>
        <dbReference type="ARBA" id="ARBA00022989"/>
    </source>
</evidence>
<feature type="transmembrane region" description="Helical" evidence="8">
    <location>
        <begin position="321"/>
        <end position="338"/>
    </location>
</feature>
<feature type="transmembrane region" description="Helical" evidence="8">
    <location>
        <begin position="20"/>
        <end position="38"/>
    </location>
</feature>
<evidence type="ECO:0000256" key="1">
    <source>
        <dbReference type="ARBA" id="ARBA00004651"/>
    </source>
</evidence>
<feature type="transmembrane region" description="Helical" evidence="8">
    <location>
        <begin position="282"/>
        <end position="300"/>
    </location>
</feature>
<keyword evidence="3" id="KW-0328">Glycosyltransferase</keyword>
<keyword evidence="5 8" id="KW-0812">Transmembrane</keyword>
<evidence type="ECO:0000313" key="10">
    <source>
        <dbReference type="EMBL" id="CEA12810.1"/>
    </source>
</evidence>
<dbReference type="AlphaFoldDB" id="A0A090I4Q6"/>
<dbReference type="EMBL" id="LN515531">
    <property type="protein sequence ID" value="CEA12810.1"/>
    <property type="molecule type" value="Genomic_DNA"/>
</dbReference>
<evidence type="ECO:0000256" key="5">
    <source>
        <dbReference type="ARBA" id="ARBA00022692"/>
    </source>
</evidence>
<comment type="subcellular location">
    <subcellularLocation>
        <location evidence="1">Cell membrane</location>
        <topology evidence="1">Multi-pass membrane protein</topology>
    </subcellularLocation>
</comment>
<feature type="transmembrane region" description="Helical" evidence="8">
    <location>
        <begin position="428"/>
        <end position="449"/>
    </location>
</feature>